<name>A0A4Z0LAU6_9FLAO</name>
<keyword evidence="1" id="KW-0732">Signal</keyword>
<gene>
    <name evidence="2" type="ORF">E4635_06855</name>
</gene>
<organism evidence="2 3">
    <name type="scientific">Flavobacterium humi</name>
    <dbReference type="NCBI Taxonomy" id="2562683"/>
    <lineage>
        <taxon>Bacteria</taxon>
        <taxon>Pseudomonadati</taxon>
        <taxon>Bacteroidota</taxon>
        <taxon>Flavobacteriia</taxon>
        <taxon>Flavobacteriales</taxon>
        <taxon>Flavobacteriaceae</taxon>
        <taxon>Flavobacterium</taxon>
    </lineage>
</organism>
<dbReference type="OrthoDB" id="648347at2"/>
<protein>
    <submittedName>
        <fullName evidence="2">Type IX secretion system membrane protein PorP/SprF</fullName>
    </submittedName>
</protein>
<evidence type="ECO:0000313" key="3">
    <source>
        <dbReference type="Proteomes" id="UP000297407"/>
    </source>
</evidence>
<dbReference type="Proteomes" id="UP000297407">
    <property type="component" value="Unassembled WGS sequence"/>
</dbReference>
<dbReference type="EMBL" id="SRLH01000003">
    <property type="protein sequence ID" value="TGD58627.1"/>
    <property type="molecule type" value="Genomic_DNA"/>
</dbReference>
<dbReference type="Pfam" id="PF11751">
    <property type="entry name" value="PorP_SprF"/>
    <property type="match status" value="1"/>
</dbReference>
<dbReference type="RefSeq" id="WP_135525887.1">
    <property type="nucleotide sequence ID" value="NZ_SRLH01000003.1"/>
</dbReference>
<proteinExistence type="predicted"/>
<feature type="chain" id="PRO_5021253748" evidence="1">
    <location>
        <begin position="29"/>
        <end position="328"/>
    </location>
</feature>
<dbReference type="NCBIfam" id="TIGR03519">
    <property type="entry name" value="T9SS_PorP_fam"/>
    <property type="match status" value="1"/>
</dbReference>
<feature type="signal peptide" evidence="1">
    <location>
        <begin position="1"/>
        <end position="28"/>
    </location>
</feature>
<reference evidence="2 3" key="1">
    <citation type="submission" date="2019-04" db="EMBL/GenBank/DDBJ databases">
        <title>Flavobacterium sp. strain DS2-A Genome sequencing and assembly.</title>
        <authorList>
            <person name="Kim I."/>
        </authorList>
    </citation>
    <scope>NUCLEOTIDE SEQUENCE [LARGE SCALE GENOMIC DNA]</scope>
    <source>
        <strain evidence="2 3">DS2-A</strain>
    </source>
</reference>
<dbReference type="AlphaFoldDB" id="A0A4Z0LAU6"/>
<accession>A0A4Z0LAU6</accession>
<evidence type="ECO:0000313" key="2">
    <source>
        <dbReference type="EMBL" id="TGD58627.1"/>
    </source>
</evidence>
<evidence type="ECO:0000256" key="1">
    <source>
        <dbReference type="SAM" id="SignalP"/>
    </source>
</evidence>
<sequence>MISSPNRIVNKGKLLIAVLLLSFTKNVAQELNVPVATQYLADNPFVLSPTYAGIGDNFRIRANGFAQWVGIKDSPRNQALYADFRIADQSGVGASFYNDKNGFTRQTGAKLSFAHHIILDYYSKQYLSFGISFNINNFRIDTENFNIVDPSITNDRFTSNNNFDVGLLYRRKAFFFSVNASNILNKDTKKFYMAEPNLLRNYQIFTGYTYKSDRDSRVEIEPSAYFQYFQSDGRSSTDLNAKIRYYDNQRTGYFWLGATYRFLNDQPLKPLTLGPMIGIKKQGFYVGYSYQLTLNELANYNSGTHMITIGLDFLQKASNCPCTQKEVD</sequence>
<comment type="caution">
    <text evidence="2">The sequence shown here is derived from an EMBL/GenBank/DDBJ whole genome shotgun (WGS) entry which is preliminary data.</text>
</comment>
<dbReference type="InterPro" id="IPR019861">
    <property type="entry name" value="PorP/SprF_Bacteroidetes"/>
</dbReference>
<keyword evidence="3" id="KW-1185">Reference proteome</keyword>